<feature type="transmembrane region" description="Helical" evidence="1">
    <location>
        <begin position="216"/>
        <end position="232"/>
    </location>
</feature>
<comment type="caution">
    <text evidence="2">The sequence shown here is derived from an EMBL/GenBank/DDBJ whole genome shotgun (WGS) entry which is preliminary data.</text>
</comment>
<feature type="transmembrane region" description="Helical" evidence="1">
    <location>
        <begin position="181"/>
        <end position="204"/>
    </location>
</feature>
<name>A0ABR3XU30_9PEZI</name>
<reference evidence="2 3" key="1">
    <citation type="journal article" date="2024" name="Commun. Biol.">
        <title>Comparative genomic analysis of thermophilic fungi reveals convergent evolutionary adaptations and gene losses.</title>
        <authorList>
            <person name="Steindorff A.S."/>
            <person name="Aguilar-Pontes M.V."/>
            <person name="Robinson A.J."/>
            <person name="Andreopoulos B."/>
            <person name="LaButti K."/>
            <person name="Kuo A."/>
            <person name="Mondo S."/>
            <person name="Riley R."/>
            <person name="Otillar R."/>
            <person name="Haridas S."/>
            <person name="Lipzen A."/>
            <person name="Grimwood J."/>
            <person name="Schmutz J."/>
            <person name="Clum A."/>
            <person name="Reid I.D."/>
            <person name="Moisan M.C."/>
            <person name="Butler G."/>
            <person name="Nguyen T.T.M."/>
            <person name="Dewar K."/>
            <person name="Conant G."/>
            <person name="Drula E."/>
            <person name="Henrissat B."/>
            <person name="Hansel C."/>
            <person name="Singer S."/>
            <person name="Hutchinson M.I."/>
            <person name="de Vries R.P."/>
            <person name="Natvig D.O."/>
            <person name="Powell A.J."/>
            <person name="Tsang A."/>
            <person name="Grigoriev I.V."/>
        </authorList>
    </citation>
    <scope>NUCLEOTIDE SEQUENCE [LARGE SCALE GENOMIC DNA]</scope>
    <source>
        <strain evidence="2 3">ATCC 24622</strain>
    </source>
</reference>
<dbReference type="EMBL" id="JAZHXJ010000046">
    <property type="protein sequence ID" value="KAL1879112.1"/>
    <property type="molecule type" value="Genomic_DNA"/>
</dbReference>
<keyword evidence="3" id="KW-1185">Reference proteome</keyword>
<feature type="transmembrane region" description="Helical" evidence="1">
    <location>
        <begin position="54"/>
        <end position="74"/>
    </location>
</feature>
<accession>A0ABR3XU30</accession>
<evidence type="ECO:0000256" key="1">
    <source>
        <dbReference type="SAM" id="Phobius"/>
    </source>
</evidence>
<proteinExistence type="predicted"/>
<keyword evidence="1" id="KW-1133">Transmembrane helix</keyword>
<keyword evidence="1" id="KW-0812">Transmembrane</keyword>
<sequence>MDNVQSATTRLRRTFTYPSEESSITDAAEVLDEEEQENLIASLTEQNDLRNAQFCRLLVVVPLVSTIPYLPALFRPATCLLSLLALTSLASTAYLLQVLPPPRTGIRFLDNLVSASGSFSKSSPSISSSPADSLEHANLGRRSWQSSSTSYGDSYLFGRRLHWIGVGDASSDTPLRTWLPYLNVGLCILVCILGILVQSHSIYWPSWLLGLGNLPTLVYGLVLVAKIVMAGVDPEKEMSGLRYEYKGA</sequence>
<protein>
    <submittedName>
        <fullName evidence="2">Uncharacterized protein</fullName>
    </submittedName>
</protein>
<dbReference type="Proteomes" id="UP001586593">
    <property type="component" value="Unassembled WGS sequence"/>
</dbReference>
<keyword evidence="1" id="KW-0472">Membrane</keyword>
<gene>
    <name evidence="2" type="ORF">VTK73DRAFT_7336</name>
</gene>
<evidence type="ECO:0000313" key="2">
    <source>
        <dbReference type="EMBL" id="KAL1879112.1"/>
    </source>
</evidence>
<feature type="transmembrane region" description="Helical" evidence="1">
    <location>
        <begin position="80"/>
        <end position="99"/>
    </location>
</feature>
<organism evidence="2 3">
    <name type="scientific">Phialemonium thermophilum</name>
    <dbReference type="NCBI Taxonomy" id="223376"/>
    <lineage>
        <taxon>Eukaryota</taxon>
        <taxon>Fungi</taxon>
        <taxon>Dikarya</taxon>
        <taxon>Ascomycota</taxon>
        <taxon>Pezizomycotina</taxon>
        <taxon>Sordariomycetes</taxon>
        <taxon>Sordariomycetidae</taxon>
        <taxon>Cephalothecales</taxon>
        <taxon>Cephalothecaceae</taxon>
        <taxon>Phialemonium</taxon>
    </lineage>
</organism>
<evidence type="ECO:0000313" key="3">
    <source>
        <dbReference type="Proteomes" id="UP001586593"/>
    </source>
</evidence>